<feature type="binding site" evidence="5">
    <location>
        <position position="146"/>
    </location>
    <ligand>
        <name>S-adenosyl-L-methionine</name>
        <dbReference type="ChEBI" id="CHEBI:59789"/>
    </ligand>
</feature>
<gene>
    <name evidence="5" type="primary">prmC</name>
    <name evidence="8" type="ORF">SAMN04244570_1349</name>
</gene>
<proteinExistence type="inferred from homology"/>
<dbReference type="InterPro" id="IPR019874">
    <property type="entry name" value="RF_methyltr_PrmC"/>
</dbReference>
<organism evidence="8 9">
    <name type="scientific">Sporosarcina newyorkensis</name>
    <dbReference type="NCBI Taxonomy" id="759851"/>
    <lineage>
        <taxon>Bacteria</taxon>
        <taxon>Bacillati</taxon>
        <taxon>Bacillota</taxon>
        <taxon>Bacilli</taxon>
        <taxon>Bacillales</taxon>
        <taxon>Caryophanaceae</taxon>
        <taxon>Sporosarcina</taxon>
    </lineage>
</organism>
<dbReference type="Proteomes" id="UP000190042">
    <property type="component" value="Unassembled WGS sequence"/>
</dbReference>
<keyword evidence="3 5" id="KW-0949">S-adenosyl-L-methionine</keyword>
<comment type="similarity">
    <text evidence="5">Belongs to the protein N5-glutamine methyltransferase family. PrmC subfamily.</text>
</comment>
<evidence type="ECO:0000259" key="7">
    <source>
        <dbReference type="Pfam" id="PF17827"/>
    </source>
</evidence>
<dbReference type="NCBIfam" id="TIGR00536">
    <property type="entry name" value="hemK_fam"/>
    <property type="match status" value="1"/>
</dbReference>
<dbReference type="RefSeq" id="WP_078817023.1">
    <property type="nucleotide sequence ID" value="NZ_FUYJ01000002.1"/>
</dbReference>
<dbReference type="GO" id="GO:0032259">
    <property type="term" value="P:methylation"/>
    <property type="evidence" value="ECO:0007669"/>
    <property type="project" value="UniProtKB-KW"/>
</dbReference>
<dbReference type="PANTHER" id="PTHR18895">
    <property type="entry name" value="HEMK METHYLTRANSFERASE"/>
    <property type="match status" value="1"/>
</dbReference>
<feature type="binding site" evidence="5">
    <location>
        <begin position="123"/>
        <end position="127"/>
    </location>
    <ligand>
        <name>S-adenosyl-L-methionine</name>
        <dbReference type="ChEBI" id="CHEBI:59789"/>
    </ligand>
</feature>
<dbReference type="Gene3D" id="3.40.50.150">
    <property type="entry name" value="Vaccinia Virus protein VP39"/>
    <property type="match status" value="1"/>
</dbReference>
<feature type="domain" description="Release factor glutamine methyltransferase N-terminal" evidence="7">
    <location>
        <begin position="9"/>
        <end position="74"/>
    </location>
</feature>
<dbReference type="InterPro" id="IPR007848">
    <property type="entry name" value="Small_mtfrase_dom"/>
</dbReference>
<keyword evidence="2 5" id="KW-0808">Transferase</keyword>
<dbReference type="NCBIfam" id="TIGR03534">
    <property type="entry name" value="RF_mod_PrmC"/>
    <property type="match status" value="1"/>
</dbReference>
<dbReference type="EC" id="2.1.1.297" evidence="5"/>
<dbReference type="InterPro" id="IPR050320">
    <property type="entry name" value="N5-glutamine_MTase"/>
</dbReference>
<dbReference type="InterPro" id="IPR002052">
    <property type="entry name" value="DNA_methylase_N6_adenine_CS"/>
</dbReference>
<dbReference type="InterPro" id="IPR029063">
    <property type="entry name" value="SAM-dependent_MTases_sf"/>
</dbReference>
<dbReference type="InterPro" id="IPR040758">
    <property type="entry name" value="PrmC_N"/>
</dbReference>
<evidence type="ECO:0000256" key="2">
    <source>
        <dbReference type="ARBA" id="ARBA00022679"/>
    </source>
</evidence>
<protein>
    <recommendedName>
        <fullName evidence="5">Release factor glutamine methyltransferase</fullName>
        <shortName evidence="5">RF MTase</shortName>
        <ecNumber evidence="5">2.1.1.297</ecNumber>
    </recommendedName>
    <alternativeName>
        <fullName evidence="5">N5-glutamine methyltransferase PrmC</fullName>
    </alternativeName>
    <alternativeName>
        <fullName evidence="5">Protein-(glutamine-N5) MTase PrmC</fullName>
    </alternativeName>
    <alternativeName>
        <fullName evidence="5">Protein-glutamine N-methyltransferase PrmC</fullName>
    </alternativeName>
</protein>
<sequence>MTETILESVQRAKQLLNAKELDVNAAELAMQAVTGKSRAGYFAALRDQLPEESRSLFWEYIEELLTGKPIQYILEEESFYGYSFEVNERVLIPRPETEELVFYALSRARRLFGDKVIQFADIGTGSGAIAVAFKKERPNAQVTATDVSEEALQVAKRNAQRNDVEITFRQGDMEEPLMGQTWDVILSNPPYIAEHEKSDMSATVFDFEPSSALFAEEDGLYFYRRLAERLAPLMNKRALIGFEIGYQQGEIVQQFLQKAFPEANVDIVQDINKKDRMIFCEIQ</sequence>
<evidence type="ECO:0000313" key="8">
    <source>
        <dbReference type="EMBL" id="SKA93983.1"/>
    </source>
</evidence>
<dbReference type="SUPFAM" id="SSF53335">
    <property type="entry name" value="S-adenosyl-L-methionine-dependent methyltransferases"/>
    <property type="match status" value="1"/>
</dbReference>
<dbReference type="PANTHER" id="PTHR18895:SF74">
    <property type="entry name" value="MTRF1L RELEASE FACTOR GLUTAMINE METHYLTRANSFERASE"/>
    <property type="match status" value="1"/>
</dbReference>
<accession>A0A1T4XX42</accession>
<feature type="binding site" evidence="5">
    <location>
        <begin position="188"/>
        <end position="191"/>
    </location>
    <ligand>
        <name>substrate</name>
    </ligand>
</feature>
<dbReference type="GO" id="GO:0003676">
    <property type="term" value="F:nucleic acid binding"/>
    <property type="evidence" value="ECO:0007669"/>
    <property type="project" value="InterPro"/>
</dbReference>
<dbReference type="InterPro" id="IPR004556">
    <property type="entry name" value="HemK-like"/>
</dbReference>
<dbReference type="Pfam" id="PF17827">
    <property type="entry name" value="PrmC_N"/>
    <property type="match status" value="1"/>
</dbReference>
<dbReference type="HAMAP" id="MF_02126">
    <property type="entry name" value="RF_methyltr_PrmC"/>
    <property type="match status" value="1"/>
</dbReference>
<dbReference type="AlphaFoldDB" id="A0A1T4XX42"/>
<evidence type="ECO:0000256" key="4">
    <source>
        <dbReference type="ARBA" id="ARBA00048391"/>
    </source>
</evidence>
<dbReference type="Pfam" id="PF05175">
    <property type="entry name" value="MTS"/>
    <property type="match status" value="1"/>
</dbReference>
<dbReference type="CDD" id="cd02440">
    <property type="entry name" value="AdoMet_MTases"/>
    <property type="match status" value="1"/>
</dbReference>
<feature type="domain" description="Methyltransferase small" evidence="6">
    <location>
        <begin position="118"/>
        <end position="200"/>
    </location>
</feature>
<dbReference type="PROSITE" id="PS00092">
    <property type="entry name" value="N6_MTASE"/>
    <property type="match status" value="1"/>
</dbReference>
<reference evidence="9" key="1">
    <citation type="submission" date="2017-02" db="EMBL/GenBank/DDBJ databases">
        <authorList>
            <person name="Varghese N."/>
            <person name="Submissions S."/>
        </authorList>
    </citation>
    <scope>NUCLEOTIDE SEQUENCE [LARGE SCALE GENOMIC DNA]</scope>
    <source>
        <strain evidence="9">DSM 23966</strain>
    </source>
</reference>
<evidence type="ECO:0000259" key="6">
    <source>
        <dbReference type="Pfam" id="PF05175"/>
    </source>
</evidence>
<evidence type="ECO:0000256" key="3">
    <source>
        <dbReference type="ARBA" id="ARBA00022691"/>
    </source>
</evidence>
<keyword evidence="9" id="KW-1185">Reference proteome</keyword>
<name>A0A1T4XX42_9BACL</name>
<comment type="function">
    <text evidence="5">Methylates the class 1 translation termination release factors RF1/PrfA and RF2/PrfB on the glutamine residue of the universally conserved GGQ motif.</text>
</comment>
<evidence type="ECO:0000313" key="9">
    <source>
        <dbReference type="Proteomes" id="UP000190042"/>
    </source>
</evidence>
<evidence type="ECO:0000256" key="5">
    <source>
        <dbReference type="HAMAP-Rule" id="MF_02126"/>
    </source>
</evidence>
<dbReference type="Gene3D" id="1.10.8.10">
    <property type="entry name" value="DNA helicase RuvA subunit, C-terminal domain"/>
    <property type="match status" value="1"/>
</dbReference>
<evidence type="ECO:0000256" key="1">
    <source>
        <dbReference type="ARBA" id="ARBA00022603"/>
    </source>
</evidence>
<comment type="caution">
    <text evidence="5">Lacks conserved residue(s) required for the propagation of feature annotation.</text>
</comment>
<comment type="catalytic activity">
    <reaction evidence="4 5">
        <text>L-glutaminyl-[peptide chain release factor] + S-adenosyl-L-methionine = N(5)-methyl-L-glutaminyl-[peptide chain release factor] + S-adenosyl-L-homocysteine + H(+)</text>
        <dbReference type="Rhea" id="RHEA:42896"/>
        <dbReference type="Rhea" id="RHEA-COMP:10271"/>
        <dbReference type="Rhea" id="RHEA-COMP:10272"/>
        <dbReference type="ChEBI" id="CHEBI:15378"/>
        <dbReference type="ChEBI" id="CHEBI:30011"/>
        <dbReference type="ChEBI" id="CHEBI:57856"/>
        <dbReference type="ChEBI" id="CHEBI:59789"/>
        <dbReference type="ChEBI" id="CHEBI:61891"/>
        <dbReference type="EC" id="2.1.1.297"/>
    </reaction>
</comment>
<dbReference type="GO" id="GO:0102559">
    <property type="term" value="F:peptide chain release factor N(5)-glutamine methyltransferase activity"/>
    <property type="evidence" value="ECO:0007669"/>
    <property type="project" value="UniProtKB-EC"/>
</dbReference>
<keyword evidence="1 5" id="KW-0489">Methyltransferase</keyword>
<dbReference type="EMBL" id="FUYJ01000002">
    <property type="protein sequence ID" value="SKA93983.1"/>
    <property type="molecule type" value="Genomic_DNA"/>
</dbReference>
<feature type="binding site" evidence="5">
    <location>
        <position position="188"/>
    </location>
    <ligand>
        <name>S-adenosyl-L-methionine</name>
        <dbReference type="ChEBI" id="CHEBI:59789"/>
    </ligand>
</feature>